<reference evidence="2" key="1">
    <citation type="submission" date="2022-02" db="EMBL/GenBank/DDBJ databases">
        <title>Qipengyuania spongiae sp. nov., isolated from marine sponge.</title>
        <authorList>
            <person name="Li Z."/>
            <person name="Zhang M."/>
        </authorList>
    </citation>
    <scope>NUCLEOTIDE SEQUENCE</scope>
    <source>
        <strain evidence="2">PHS-Z21</strain>
        <plasmid evidence="2">unnamed</plasmid>
    </source>
</reference>
<feature type="signal peptide" evidence="1">
    <location>
        <begin position="1"/>
        <end position="31"/>
    </location>
</feature>
<name>A0ABY5T5F8_9SPHN</name>
<dbReference type="EMBL" id="CP092472">
    <property type="protein sequence ID" value="UVI40854.1"/>
    <property type="molecule type" value="Genomic_DNA"/>
</dbReference>
<keyword evidence="3" id="KW-1185">Reference proteome</keyword>
<keyword evidence="2" id="KW-0614">Plasmid</keyword>
<proteinExistence type="predicted"/>
<keyword evidence="1" id="KW-0732">Signal</keyword>
<sequence length="158" mass="17157">MTVQERNARSTVLARFAGAILLAFTSLTACSDGTLSTDHLPDDTPQASYSAQDRRSAELLSIGNVGAIDSVGSPYRQATLCVVALETLLELVEASGTMTSEQREAIGQSRRLFEQRAQRAAASEDSINPIEERRAIEAQYTGRREQAQLALGCLRKLQ</sequence>
<evidence type="ECO:0000313" key="3">
    <source>
        <dbReference type="Proteomes" id="UP001065265"/>
    </source>
</evidence>
<dbReference type="RefSeq" id="WP_265561562.1">
    <property type="nucleotide sequence ID" value="NZ_CP092472.1"/>
</dbReference>
<organism evidence="2 3">
    <name type="scientific">Qipengyuania spongiae</name>
    <dbReference type="NCBI Taxonomy" id="2909673"/>
    <lineage>
        <taxon>Bacteria</taxon>
        <taxon>Pseudomonadati</taxon>
        <taxon>Pseudomonadota</taxon>
        <taxon>Alphaproteobacteria</taxon>
        <taxon>Sphingomonadales</taxon>
        <taxon>Erythrobacteraceae</taxon>
        <taxon>Qipengyuania</taxon>
    </lineage>
</organism>
<accession>A0ABY5T5F8</accession>
<evidence type="ECO:0000256" key="1">
    <source>
        <dbReference type="SAM" id="SignalP"/>
    </source>
</evidence>
<feature type="chain" id="PRO_5046604422" evidence="1">
    <location>
        <begin position="32"/>
        <end position="158"/>
    </location>
</feature>
<evidence type="ECO:0000313" key="2">
    <source>
        <dbReference type="EMBL" id="UVI40854.1"/>
    </source>
</evidence>
<dbReference type="Proteomes" id="UP001065265">
    <property type="component" value="Plasmid unnamed"/>
</dbReference>
<gene>
    <name evidence="2" type="ORF">L1F33_14445</name>
</gene>
<protein>
    <submittedName>
        <fullName evidence="2">Uncharacterized protein</fullName>
    </submittedName>
</protein>
<dbReference type="PROSITE" id="PS51257">
    <property type="entry name" value="PROKAR_LIPOPROTEIN"/>
    <property type="match status" value="1"/>
</dbReference>
<geneLocation type="plasmid" evidence="2 3">
    <name>unnamed</name>
</geneLocation>